<dbReference type="InterPro" id="IPR002347">
    <property type="entry name" value="SDR_fam"/>
</dbReference>
<dbReference type="EMBL" id="CP045704">
    <property type="protein sequence ID" value="QNE84201.1"/>
    <property type="molecule type" value="Genomic_DNA"/>
</dbReference>
<name>A0ABX6RVE0_9ACTN</name>
<comment type="similarity">
    <text evidence="1">Belongs to the short-chain dehydrogenases/reductases (SDR) family.</text>
</comment>
<evidence type="ECO:0000313" key="3">
    <source>
        <dbReference type="Proteomes" id="UP000515764"/>
    </source>
</evidence>
<evidence type="ECO:0000256" key="1">
    <source>
        <dbReference type="ARBA" id="ARBA00006484"/>
    </source>
</evidence>
<gene>
    <name evidence="2" type="ORF">F0345_26395</name>
</gene>
<dbReference type="Pfam" id="PF13561">
    <property type="entry name" value="adh_short_C2"/>
    <property type="match status" value="1"/>
</dbReference>
<reference evidence="3" key="1">
    <citation type="submission" date="2019-10" db="EMBL/GenBank/DDBJ databases">
        <title>Antimicrobial potential of Antarctic Bacteria.</title>
        <authorList>
            <person name="Benaud N."/>
            <person name="Edwards R.J."/>
            <person name="Ferrari B.C."/>
        </authorList>
    </citation>
    <scope>NUCLEOTIDE SEQUENCE [LARGE SCALE GENOMIC DNA]</scope>
    <source>
        <strain evidence="3">NBH77</strain>
    </source>
</reference>
<dbReference type="InterPro" id="IPR036291">
    <property type="entry name" value="NAD(P)-bd_dom_sf"/>
</dbReference>
<evidence type="ECO:0000313" key="2">
    <source>
        <dbReference type="EMBL" id="QNE84201.1"/>
    </source>
</evidence>
<dbReference type="SUPFAM" id="SSF51735">
    <property type="entry name" value="NAD(P)-binding Rossmann-fold domains"/>
    <property type="match status" value="1"/>
</dbReference>
<dbReference type="NCBIfam" id="NF005395">
    <property type="entry name" value="PRK06940.1"/>
    <property type="match status" value="1"/>
</dbReference>
<dbReference type="Pfam" id="PF00106">
    <property type="entry name" value="adh_short"/>
    <property type="match status" value="1"/>
</dbReference>
<dbReference type="PANTHER" id="PTHR42760">
    <property type="entry name" value="SHORT-CHAIN DEHYDROGENASES/REDUCTASES FAMILY MEMBER"/>
    <property type="match status" value="1"/>
</dbReference>
<dbReference type="CDD" id="cd05233">
    <property type="entry name" value="SDR_c"/>
    <property type="match status" value="1"/>
</dbReference>
<dbReference type="PRINTS" id="PR00081">
    <property type="entry name" value="GDHRDH"/>
</dbReference>
<proteinExistence type="inferred from homology"/>
<dbReference type="Proteomes" id="UP000515764">
    <property type="component" value="Chromosome"/>
</dbReference>
<accession>A0ABX6RVE0</accession>
<organism evidence="2 3">
    <name type="scientific">Streptomyces rutgersensis</name>
    <dbReference type="NCBI Taxonomy" id="53451"/>
    <lineage>
        <taxon>Bacteria</taxon>
        <taxon>Bacillati</taxon>
        <taxon>Actinomycetota</taxon>
        <taxon>Actinomycetes</taxon>
        <taxon>Kitasatosporales</taxon>
        <taxon>Streptomycetaceae</taxon>
        <taxon>Streptomyces</taxon>
        <taxon>Streptomyces diastaticus group</taxon>
    </lineage>
</organism>
<dbReference type="Gene3D" id="3.40.50.720">
    <property type="entry name" value="NAD(P)-binding Rossmann-like Domain"/>
    <property type="match status" value="1"/>
</dbReference>
<protein>
    <submittedName>
        <fullName evidence="2">SDR family oxidoreductase</fullName>
    </submittedName>
</protein>
<keyword evidence="3" id="KW-1185">Reference proteome</keyword>
<sequence length="283" mass="28717">MEMPMRSTSVIVVIGVGGMGKAIARRQGAGGTLLLADFDERLLGIVAEELRGQGHTVVTEAVDVSERASVAALADTAAKLGPVIQVVHTAGLSPVQAPGKAILAVDLLGTALVLEEFGRVIAPGGAGVVIASMAGHMPGPATLSPEREQALAHTPADDLLALPFLDPEELGARGAYPLSKYANRLRVQAASTQWGERGARVNSISPGVISTPMGRQELAGESGRHMKAMVEASGTGRLGTPDDIAAAAAFLLGPDASFVTGNDLLVDGGVVAALRSGRLTAGA</sequence>